<comment type="function">
    <text evidence="5">Guanylyltransferase that catalyzes the activation of (2R)-3-phosphoglycerate (3PG) as 3-[(R)-glyceryl]-diphospho-5'-guanosine, via the condensation of 3PG with GTP. It is involved in the biosynthesis of a derivative of the hydride carrier cofactor coenzyme F420, 3PG-F420.</text>
</comment>
<dbReference type="PANTHER" id="PTHR40392">
    <property type="entry name" value="2-PHOSPHO-L-LACTATE GUANYLYLTRANSFERASE"/>
    <property type="match status" value="1"/>
</dbReference>
<reference evidence="6 7" key="1">
    <citation type="submission" date="2020-03" db="EMBL/GenBank/DDBJ databases">
        <authorList>
            <consortium name="Genoscope - CEA"/>
            <person name="William W."/>
        </authorList>
    </citation>
    <scope>NUCLEOTIDE SEQUENCE [LARGE SCALE GENOMIC DNA]</scope>
    <source>
        <strain evidence="7">DSM 16959</strain>
    </source>
</reference>
<organism evidence="6 7">
    <name type="scientific">Denitratisoma oestradiolicum</name>
    <dbReference type="NCBI Taxonomy" id="311182"/>
    <lineage>
        <taxon>Bacteria</taxon>
        <taxon>Pseudomonadati</taxon>
        <taxon>Pseudomonadota</taxon>
        <taxon>Betaproteobacteria</taxon>
        <taxon>Nitrosomonadales</taxon>
        <taxon>Sterolibacteriaceae</taxon>
        <taxon>Denitratisoma</taxon>
    </lineage>
</organism>
<keyword evidence="1 5" id="KW-0808">Transferase</keyword>
<dbReference type="EC" id="2.7.7.106" evidence="5"/>
<dbReference type="SUPFAM" id="SSF53448">
    <property type="entry name" value="Nucleotide-diphospho-sugar transferases"/>
    <property type="match status" value="1"/>
</dbReference>
<accession>A0A6S6XZR2</accession>
<dbReference type="Gene3D" id="3.90.550.10">
    <property type="entry name" value="Spore Coat Polysaccharide Biosynthesis Protein SpsA, Chain A"/>
    <property type="match status" value="1"/>
</dbReference>
<name>A0A6S6XZR2_9PROT</name>
<keyword evidence="7" id="KW-1185">Reference proteome</keyword>
<keyword evidence="4 5" id="KW-0342">GTP-binding</keyword>
<dbReference type="GO" id="GO:0005525">
    <property type="term" value="F:GTP binding"/>
    <property type="evidence" value="ECO:0007669"/>
    <property type="project" value="UniProtKB-KW"/>
</dbReference>
<evidence type="ECO:0000313" key="6">
    <source>
        <dbReference type="EMBL" id="CAB1368409.1"/>
    </source>
</evidence>
<sequence>MTQGSIRNVSDAPGIKPPAQPGKSFRADPVRVRLIGRALLRQGRSNMETRTVEAQLETARRSGSPSREFLPLSPGPRTPAAVWALVPLKDFSLAKTRLADTLDAGARQGLALAMARDVVRALTRACTVSRVVMVSDIPGLPGLIGLESVDCFDTGEARGLNEDLSRAAAWAQTQGAGHVLIAHADLPHLTAAGIDRFVATTMPGSQRLRVAASKEGSGTNLLLAPLPLPLPLVFGSHSLPRFLQGAATAGLRIEVRHDPALARDIDETQDLSALMADYRRGYLAGRATAAWLQSTPDSSP</sequence>
<evidence type="ECO:0000256" key="2">
    <source>
        <dbReference type="ARBA" id="ARBA00022695"/>
    </source>
</evidence>
<keyword evidence="3 5" id="KW-0547">Nucleotide-binding</keyword>
<dbReference type="GO" id="GO:0052645">
    <property type="term" value="P:F420-0 metabolic process"/>
    <property type="evidence" value="ECO:0007669"/>
    <property type="project" value="UniProtKB-UniRule"/>
</dbReference>
<protein>
    <recommendedName>
        <fullName evidence="5">3-phospho-D-glycerate guanylyltransferase</fullName>
        <shortName evidence="5">3PG guanylyltransferase</shortName>
        <ecNumber evidence="5">2.7.7.106</ecNumber>
    </recommendedName>
</protein>
<dbReference type="EMBL" id="LR778301">
    <property type="protein sequence ID" value="CAB1368409.1"/>
    <property type="molecule type" value="Genomic_DNA"/>
</dbReference>
<dbReference type="AlphaFoldDB" id="A0A6S6XZR2"/>
<evidence type="ECO:0000256" key="3">
    <source>
        <dbReference type="ARBA" id="ARBA00022741"/>
    </source>
</evidence>
<comment type="pathway">
    <text evidence="5">Cofactor biosynthesis; coenzyme F420 biosynthesis.</text>
</comment>
<dbReference type="HAMAP" id="MF_02114">
    <property type="entry name" value="CofC"/>
    <property type="match status" value="1"/>
</dbReference>
<evidence type="ECO:0000256" key="4">
    <source>
        <dbReference type="ARBA" id="ARBA00023134"/>
    </source>
</evidence>
<keyword evidence="2 5" id="KW-0548">Nucleotidyltransferase</keyword>
<dbReference type="Pfam" id="PF01983">
    <property type="entry name" value="CofC"/>
    <property type="match status" value="1"/>
</dbReference>
<dbReference type="Proteomes" id="UP000515733">
    <property type="component" value="Chromosome"/>
</dbReference>
<dbReference type="PANTHER" id="PTHR40392:SF1">
    <property type="entry name" value="2-PHOSPHO-L-LACTATE GUANYLYLTRANSFERASE"/>
    <property type="match status" value="1"/>
</dbReference>
<dbReference type="GO" id="GO:0043814">
    <property type="term" value="F:phospholactate guanylyltransferase activity"/>
    <property type="evidence" value="ECO:0007669"/>
    <property type="project" value="InterPro"/>
</dbReference>
<dbReference type="KEGG" id="doe:DENOEST_1244"/>
<gene>
    <name evidence="5" type="primary">fbiD</name>
    <name evidence="6" type="ORF">DENOEST_1244</name>
</gene>
<evidence type="ECO:0000256" key="1">
    <source>
        <dbReference type="ARBA" id="ARBA00022679"/>
    </source>
</evidence>
<evidence type="ECO:0000313" key="7">
    <source>
        <dbReference type="Proteomes" id="UP000515733"/>
    </source>
</evidence>
<dbReference type="InterPro" id="IPR029044">
    <property type="entry name" value="Nucleotide-diphossugar_trans"/>
</dbReference>
<dbReference type="NCBIfam" id="TIGR03552">
    <property type="entry name" value="F420_cofC"/>
    <property type="match status" value="1"/>
</dbReference>
<proteinExistence type="inferred from homology"/>
<dbReference type="UniPathway" id="UPA00071"/>
<comment type="catalytic activity">
    <reaction evidence="5">
        <text>(2R)-3-phosphoglycerate + GTP + H(+) = 3-[(R)-glyceryl]-diphospho-5'-guanosine + diphosphate</text>
        <dbReference type="Rhea" id="RHEA:63440"/>
        <dbReference type="ChEBI" id="CHEBI:15378"/>
        <dbReference type="ChEBI" id="CHEBI:33019"/>
        <dbReference type="ChEBI" id="CHEBI:37565"/>
        <dbReference type="ChEBI" id="CHEBI:58272"/>
        <dbReference type="ChEBI" id="CHEBI:147306"/>
        <dbReference type="EC" id="2.7.7.106"/>
    </reaction>
</comment>
<evidence type="ECO:0000256" key="5">
    <source>
        <dbReference type="HAMAP-Rule" id="MF_02114"/>
    </source>
</evidence>
<dbReference type="InterPro" id="IPR002835">
    <property type="entry name" value="CofC"/>
</dbReference>
<dbReference type="OrthoDB" id="6334386at2"/>
<comment type="similarity">
    <text evidence="5">Belongs to the CofC family.</text>
</comment>